<organism evidence="1 2">
    <name type="scientific">Byssochlamys spectabilis (strain No. 5 / NBRC 109023)</name>
    <name type="common">Paecilomyces variotii</name>
    <dbReference type="NCBI Taxonomy" id="1356009"/>
    <lineage>
        <taxon>Eukaryota</taxon>
        <taxon>Fungi</taxon>
        <taxon>Dikarya</taxon>
        <taxon>Ascomycota</taxon>
        <taxon>Pezizomycotina</taxon>
        <taxon>Eurotiomycetes</taxon>
        <taxon>Eurotiomycetidae</taxon>
        <taxon>Eurotiales</taxon>
        <taxon>Thermoascaceae</taxon>
        <taxon>Paecilomyces</taxon>
    </lineage>
</organism>
<accession>V5G901</accession>
<dbReference type="HOGENOM" id="CLU_1098358_0_0_1"/>
<dbReference type="AlphaFoldDB" id="V5G901"/>
<evidence type="ECO:0000313" key="1">
    <source>
        <dbReference type="EMBL" id="GAD98476.1"/>
    </source>
</evidence>
<comment type="caution">
    <text evidence="1">The sequence shown here is derived from an EMBL/GenBank/DDBJ whole genome shotgun (WGS) entry which is preliminary data.</text>
</comment>
<dbReference type="OrthoDB" id="4276722at2759"/>
<gene>
    <name evidence="1" type="ORF">PVAR5_7170</name>
</gene>
<protein>
    <submittedName>
        <fullName evidence="1">Uncharacterized protein</fullName>
    </submittedName>
</protein>
<evidence type="ECO:0000313" key="2">
    <source>
        <dbReference type="Proteomes" id="UP000018001"/>
    </source>
</evidence>
<sequence>MRAALGRDCRQSETLGGFDYGLDENEGQSFLIDQEYSSELVQALEERAASLSPVDFRTESDAQGTVTITTDSAALEPDLRYIIYIIFPHRGLDLAQVAQAFTAEFLRSLPSQKSIHFVFSSLPDPSLSSVLSFHRDLISSRPEMTVGTLQTALLQLDNASRRVRCFPMTRCEDERYNEHREPYRIFGVLLDRPDFLTASGALFLLSDGNKIKSEGDEDDGIYRDYKETQIWRSVGIPAVAQRLAGYRPKGMIA</sequence>
<proteinExistence type="predicted"/>
<name>V5G901_BYSSN</name>
<dbReference type="InParanoid" id="V5G901"/>
<dbReference type="Proteomes" id="UP000018001">
    <property type="component" value="Unassembled WGS sequence"/>
</dbReference>
<reference evidence="2" key="1">
    <citation type="journal article" date="2014" name="Genome Announc.">
        <title>Draft genome sequence of the formaldehyde-resistant fungus Byssochlamys spectabilis No. 5 (anamorph Paecilomyces variotii No. 5) (NBRC109023).</title>
        <authorList>
            <person name="Oka T."/>
            <person name="Ekino K."/>
            <person name="Fukuda K."/>
            <person name="Nomura Y."/>
        </authorList>
    </citation>
    <scope>NUCLEOTIDE SEQUENCE [LARGE SCALE GENOMIC DNA]</scope>
    <source>
        <strain evidence="2">No. 5 / NBRC 109023</strain>
    </source>
</reference>
<dbReference type="EMBL" id="BAUL01000248">
    <property type="protein sequence ID" value="GAD98476.1"/>
    <property type="molecule type" value="Genomic_DNA"/>
</dbReference>
<keyword evidence="2" id="KW-1185">Reference proteome</keyword>
<dbReference type="eggNOG" id="ENOG502T53G">
    <property type="taxonomic scope" value="Eukaryota"/>
</dbReference>